<proteinExistence type="predicted"/>
<protein>
    <submittedName>
        <fullName evidence="1">Uncharacterized protein</fullName>
    </submittedName>
</protein>
<accession>A0A1A9Z6H8</accession>
<dbReference type="AlphaFoldDB" id="A0A1A9Z6H8"/>
<name>A0A1A9Z6H8_GLOPL</name>
<evidence type="ECO:0000313" key="1">
    <source>
        <dbReference type="EnsemblMetazoa" id="GPAI005359-PA"/>
    </source>
</evidence>
<dbReference type="VEuPathDB" id="VectorBase:GPAI005359"/>
<evidence type="ECO:0000313" key="2">
    <source>
        <dbReference type="Proteomes" id="UP000092445"/>
    </source>
</evidence>
<dbReference type="EnsemblMetazoa" id="GPAI005359-RA">
    <property type="protein sequence ID" value="GPAI005359-PA"/>
    <property type="gene ID" value="GPAI005359"/>
</dbReference>
<keyword evidence="2" id="KW-1185">Reference proteome</keyword>
<dbReference type="Proteomes" id="UP000092445">
    <property type="component" value="Unassembled WGS sequence"/>
</dbReference>
<reference evidence="1" key="2">
    <citation type="submission" date="2020-05" db="UniProtKB">
        <authorList>
            <consortium name="EnsemblMetazoa"/>
        </authorList>
    </citation>
    <scope>IDENTIFICATION</scope>
    <source>
        <strain evidence="1">IAEA</strain>
    </source>
</reference>
<reference evidence="2" key="1">
    <citation type="submission" date="2014-03" db="EMBL/GenBank/DDBJ databases">
        <authorList>
            <person name="Aksoy S."/>
            <person name="Warren W."/>
            <person name="Wilson R.K."/>
        </authorList>
    </citation>
    <scope>NUCLEOTIDE SEQUENCE [LARGE SCALE GENOMIC DNA]</scope>
    <source>
        <strain evidence="2">IAEA</strain>
    </source>
</reference>
<sequence>MPALEQQEEEKSARTNIPIAHLLYVRLSTFLAALILGTKALTSLQSSRNGCLNNSSAVARLSTSTCKQQSRKSCKLRLNMAVRSVTPFDNFCVIPRGLGFVWGFGGKDGVFLAGNGGGNSPVISI</sequence>
<organism evidence="1 2">
    <name type="scientific">Glossina pallidipes</name>
    <name type="common">Tsetse fly</name>
    <dbReference type="NCBI Taxonomy" id="7398"/>
    <lineage>
        <taxon>Eukaryota</taxon>
        <taxon>Metazoa</taxon>
        <taxon>Ecdysozoa</taxon>
        <taxon>Arthropoda</taxon>
        <taxon>Hexapoda</taxon>
        <taxon>Insecta</taxon>
        <taxon>Pterygota</taxon>
        <taxon>Neoptera</taxon>
        <taxon>Endopterygota</taxon>
        <taxon>Diptera</taxon>
        <taxon>Brachycera</taxon>
        <taxon>Muscomorpha</taxon>
        <taxon>Hippoboscoidea</taxon>
        <taxon>Glossinidae</taxon>
        <taxon>Glossina</taxon>
    </lineage>
</organism>